<dbReference type="GO" id="GO:0005975">
    <property type="term" value="P:carbohydrate metabolic process"/>
    <property type="evidence" value="ECO:0007669"/>
    <property type="project" value="InterPro"/>
</dbReference>
<dbReference type="InterPro" id="IPR005841">
    <property type="entry name" value="Alpha-D-phosphohexomutase_SF"/>
</dbReference>
<dbReference type="Gene3D" id="3.30.310.50">
    <property type="entry name" value="Alpha-D-phosphohexomutase, C-terminal domain"/>
    <property type="match status" value="1"/>
</dbReference>
<dbReference type="GO" id="GO:0004614">
    <property type="term" value="F:phosphoglucomutase activity"/>
    <property type="evidence" value="ECO:0007669"/>
    <property type="project" value="UniProtKB-EC"/>
</dbReference>
<dbReference type="eggNOG" id="COG1109">
    <property type="taxonomic scope" value="Bacteria"/>
</dbReference>
<dbReference type="InterPro" id="IPR005845">
    <property type="entry name" value="A-D-PHexomutase_a/b/a-II"/>
</dbReference>
<dbReference type="GO" id="GO:0004615">
    <property type="term" value="F:phosphomannomutase activity"/>
    <property type="evidence" value="ECO:0007669"/>
    <property type="project" value="UniProtKB-EC"/>
</dbReference>
<keyword evidence="5" id="KW-0460">Magnesium</keyword>
<dbReference type="AlphaFoldDB" id="A0A077DH14"/>
<keyword evidence="3" id="KW-0597">Phosphoprotein</keyword>
<evidence type="ECO:0000259" key="8">
    <source>
        <dbReference type="Pfam" id="PF02878"/>
    </source>
</evidence>
<dbReference type="PANTHER" id="PTHR43771">
    <property type="entry name" value="PHOSPHOMANNOMUTASE"/>
    <property type="match status" value="1"/>
</dbReference>
<dbReference type="SUPFAM" id="SSF53738">
    <property type="entry name" value="Phosphoglucomutase, first 3 domains"/>
    <property type="match status" value="3"/>
</dbReference>
<dbReference type="Pfam" id="PF02879">
    <property type="entry name" value="PGM_PMM_II"/>
    <property type="match status" value="1"/>
</dbReference>
<feature type="domain" description="Alpha-D-phosphohexomutase alpha/beta/alpha" evidence="9">
    <location>
        <begin position="154"/>
        <end position="251"/>
    </location>
</feature>
<dbReference type="PRINTS" id="PR00509">
    <property type="entry name" value="PGMPMM"/>
</dbReference>
<proteinExistence type="inferred from homology"/>
<dbReference type="CDD" id="cd03089">
    <property type="entry name" value="PMM_PGM"/>
    <property type="match status" value="1"/>
</dbReference>
<organism evidence="11 12">
    <name type="scientific">Basilea psittacipulmonis DSM 24701</name>
    <dbReference type="NCBI Taxonomy" id="1072685"/>
    <lineage>
        <taxon>Bacteria</taxon>
        <taxon>Pseudomonadati</taxon>
        <taxon>Pseudomonadota</taxon>
        <taxon>Betaproteobacteria</taxon>
        <taxon>Burkholderiales</taxon>
        <taxon>Alcaligenaceae</taxon>
        <taxon>Basilea</taxon>
    </lineage>
</organism>
<accession>A0A077DH14</accession>
<dbReference type="RefSeq" id="WP_038499128.1">
    <property type="nucleotide sequence ID" value="NZ_AFWK01000019.1"/>
</dbReference>
<dbReference type="Pfam" id="PF02880">
    <property type="entry name" value="PGM_PMM_III"/>
    <property type="match status" value="1"/>
</dbReference>
<dbReference type="Proteomes" id="UP000028945">
    <property type="component" value="Chromosome"/>
</dbReference>
<dbReference type="SUPFAM" id="SSF55957">
    <property type="entry name" value="Phosphoglucomutase, C-terminal domain"/>
    <property type="match status" value="1"/>
</dbReference>
<dbReference type="PANTHER" id="PTHR43771:SF2">
    <property type="entry name" value="PHOSPHOMANNOMUTASE_PHOSPHOGLUCOMUTASE"/>
    <property type="match status" value="1"/>
</dbReference>
<dbReference type="InterPro" id="IPR005846">
    <property type="entry name" value="A-D-PHexomutase_a/b/a-III"/>
</dbReference>
<protein>
    <submittedName>
        <fullName evidence="11">Phosphoglucomutase</fullName>
        <ecNumber evidence="11">5.4.2.2</ecNumber>
        <ecNumber evidence="11">5.4.2.8</ecNumber>
    </submittedName>
</protein>
<gene>
    <name evidence="11" type="ORF">IX83_03345</name>
</gene>
<evidence type="ECO:0000256" key="6">
    <source>
        <dbReference type="ARBA" id="ARBA00023235"/>
    </source>
</evidence>
<dbReference type="EMBL" id="CP009238">
    <property type="protein sequence ID" value="AIL32468.1"/>
    <property type="molecule type" value="Genomic_DNA"/>
</dbReference>
<dbReference type="InterPro" id="IPR005844">
    <property type="entry name" value="A-D-PHexomutase_a/b/a-I"/>
</dbReference>
<dbReference type="InterPro" id="IPR016055">
    <property type="entry name" value="A-D-PHexomutase_a/b/a-I/II/III"/>
</dbReference>
<evidence type="ECO:0000256" key="1">
    <source>
        <dbReference type="ARBA" id="ARBA00001946"/>
    </source>
</evidence>
<dbReference type="STRING" id="1072685.IX83_03345"/>
<evidence type="ECO:0000259" key="7">
    <source>
        <dbReference type="Pfam" id="PF00408"/>
    </source>
</evidence>
<keyword evidence="6 11" id="KW-0413">Isomerase</keyword>
<reference evidence="11 12" key="1">
    <citation type="journal article" date="2014" name="BMC Genomics">
        <title>A genomic perspective on a new bacterial genus and species from the Alcaligenaceae family, Basilea psittacipulmonis.</title>
        <authorList>
            <person name="Whiteson K.L."/>
            <person name="Hernandez D."/>
            <person name="Lazarevic V."/>
            <person name="Gaia N."/>
            <person name="Farinelli L."/>
            <person name="Francois P."/>
            <person name="Pilo P."/>
            <person name="Frey J."/>
            <person name="Schrenzel J."/>
        </authorList>
    </citation>
    <scope>NUCLEOTIDE SEQUENCE [LARGE SCALE GENOMIC DNA]</scope>
    <source>
        <strain evidence="11 12">DSM 24701</strain>
    </source>
</reference>
<dbReference type="HOGENOM" id="CLU_016950_9_1_4"/>
<evidence type="ECO:0000259" key="9">
    <source>
        <dbReference type="Pfam" id="PF02879"/>
    </source>
</evidence>
<keyword evidence="4" id="KW-0479">Metal-binding</keyword>
<feature type="domain" description="Alpha-D-phosphohexomutase alpha/beta/alpha" evidence="8">
    <location>
        <begin position="6"/>
        <end position="133"/>
    </location>
</feature>
<evidence type="ECO:0000256" key="4">
    <source>
        <dbReference type="ARBA" id="ARBA00022723"/>
    </source>
</evidence>
<name>A0A077DH14_9BURK</name>
<sequence length="458" mass="50824">MIAQAVFKAYDIRGIVLEQLNPEFAYLLGRVLGQQAKEHQLAEIVIGHDNRISSPQLAQALANGIHDSGTNTLMLGEVPTPLVYFVTYSQHKGACVAITGSHNPTEYNGFKMMMNHVTLHGQDIQALRDAMLKVKTSVVASTKGTSRFYNPCEDYIQRIISDVNVKRPLKIAIDCGNAVSGKVAPVLYRAMGCEVDALFCESDGTFPNHHPDPADPKNLVDLIHHVQHSDAEFGLAFDGDGDRLGVVTKHGEIIWPDRQLILFAQDLIKRHPQAKIIYDVKCTRHLALAVEKLGATAIMSQTGHSLIKAKLAETQAELAGEMSGHIFFKERWYGFDDGLYAGARLLEILSQYPHPSDVLESLPKDISTPELKIQLNEGEAFPIIEALQRYPKFNAEKCIYIDGVRAEYSDGFGLARASNTTPVIVLRFEAETPQALERIQHIFREALQEVAPHIKLPF</sequence>
<evidence type="ECO:0000313" key="12">
    <source>
        <dbReference type="Proteomes" id="UP000028945"/>
    </source>
</evidence>
<comment type="similarity">
    <text evidence="2">Belongs to the phosphohexose mutase family.</text>
</comment>
<dbReference type="OrthoDB" id="9803322at2"/>
<keyword evidence="12" id="KW-1185">Reference proteome</keyword>
<dbReference type="EC" id="5.4.2.8" evidence="11"/>
<evidence type="ECO:0000259" key="10">
    <source>
        <dbReference type="Pfam" id="PF02880"/>
    </source>
</evidence>
<feature type="domain" description="Alpha-D-phosphohexomutase C-terminal" evidence="7">
    <location>
        <begin position="372"/>
        <end position="445"/>
    </location>
</feature>
<dbReference type="Pfam" id="PF00408">
    <property type="entry name" value="PGM_PMM_IV"/>
    <property type="match status" value="1"/>
</dbReference>
<evidence type="ECO:0000313" key="11">
    <source>
        <dbReference type="EMBL" id="AIL32468.1"/>
    </source>
</evidence>
<dbReference type="Pfam" id="PF02878">
    <property type="entry name" value="PGM_PMM_I"/>
    <property type="match status" value="1"/>
</dbReference>
<comment type="cofactor">
    <cofactor evidence="1">
        <name>Mg(2+)</name>
        <dbReference type="ChEBI" id="CHEBI:18420"/>
    </cofactor>
</comment>
<dbReference type="Gene3D" id="3.40.120.10">
    <property type="entry name" value="Alpha-D-Glucose-1,6-Bisphosphate, subunit A, domain 3"/>
    <property type="match status" value="3"/>
</dbReference>
<evidence type="ECO:0000256" key="2">
    <source>
        <dbReference type="ARBA" id="ARBA00010231"/>
    </source>
</evidence>
<dbReference type="EC" id="5.4.2.2" evidence="11"/>
<feature type="domain" description="Alpha-D-phosphohexomutase alpha/beta/alpha" evidence="10">
    <location>
        <begin position="256"/>
        <end position="363"/>
    </location>
</feature>
<dbReference type="InterPro" id="IPR036900">
    <property type="entry name" value="A-D-PHexomutase_C_sf"/>
</dbReference>
<dbReference type="GO" id="GO:0046872">
    <property type="term" value="F:metal ion binding"/>
    <property type="evidence" value="ECO:0007669"/>
    <property type="project" value="UniProtKB-KW"/>
</dbReference>
<evidence type="ECO:0000256" key="5">
    <source>
        <dbReference type="ARBA" id="ARBA00022842"/>
    </source>
</evidence>
<evidence type="ECO:0000256" key="3">
    <source>
        <dbReference type="ARBA" id="ARBA00022553"/>
    </source>
</evidence>
<dbReference type="KEGG" id="bpsi:IX83_03345"/>
<dbReference type="InterPro" id="IPR005843">
    <property type="entry name" value="A-D-PHexomutase_C"/>
</dbReference>